<proteinExistence type="predicted"/>
<name>A0A1J1JJ52_PLAAG</name>
<accession>A0A1J1JJ52</accession>
<reference evidence="1" key="1">
    <citation type="submission" date="2015-09" db="EMBL/GenBank/DDBJ databases">
        <authorList>
            <person name="Jackson K.R."/>
            <person name="Lunt B.L."/>
            <person name="Fisher J.N.B."/>
            <person name="Gardner A.V."/>
            <person name="Bailey M.E."/>
            <person name="Deus L.M."/>
            <person name="Earl A.S."/>
            <person name="Gibby P.D."/>
            <person name="Hartmann K.A."/>
            <person name="Liu J.E."/>
            <person name="Manci A.M."/>
            <person name="Nielsen D.A."/>
            <person name="Solomon M.B."/>
            <person name="Breakwell D.P."/>
            <person name="Burnett S.H."/>
            <person name="Grose J.H."/>
        </authorList>
    </citation>
    <scope>NUCLEOTIDE SEQUENCE</scope>
    <source>
        <strain evidence="1">7805</strain>
    </source>
</reference>
<organism evidence="1">
    <name type="scientific">Planktothrix agardhii</name>
    <name type="common">Oscillatoria agardhii</name>
    <dbReference type="NCBI Taxonomy" id="1160"/>
    <lineage>
        <taxon>Bacteria</taxon>
        <taxon>Bacillati</taxon>
        <taxon>Cyanobacteriota</taxon>
        <taxon>Cyanophyceae</taxon>
        <taxon>Oscillatoriophycideae</taxon>
        <taxon>Oscillatoriales</taxon>
        <taxon>Microcoleaceae</taxon>
        <taxon>Planktothrix</taxon>
    </lineage>
</organism>
<protein>
    <submittedName>
        <fullName evidence="1">Uncharacterized protein</fullName>
    </submittedName>
</protein>
<dbReference type="RefSeq" id="WP_026786460.1">
    <property type="nucleotide sequence ID" value="NZ_JBIIEP010000003.1"/>
</dbReference>
<evidence type="ECO:0000313" key="1">
    <source>
        <dbReference type="EMBL" id="CUM61109.1"/>
    </source>
</evidence>
<dbReference type="AlphaFoldDB" id="A0A1J1JJ52"/>
<dbReference type="EMBL" id="LO018304">
    <property type="protein sequence ID" value="CUM61109.1"/>
    <property type="molecule type" value="Genomic_DNA"/>
</dbReference>
<gene>
    <name evidence="1" type="ORF">PLAM_3143</name>
</gene>
<sequence length="84" mass="9354">MLETVASLNNSIDPTTEIEESQGYLPSLNHSYVCLQLIKQLIINDETIPLPELTLDIANGLTPDISVFPNKKIQPNFRKSSLKS</sequence>